<name>A0ABQ2VNE0_9ACTN</name>
<feature type="compositionally biased region" description="Low complexity" evidence="1">
    <location>
        <begin position="228"/>
        <end position="237"/>
    </location>
</feature>
<accession>A0ABQ2VNE0</accession>
<dbReference type="EMBL" id="BMRP01000051">
    <property type="protein sequence ID" value="GGU96123.1"/>
    <property type="molecule type" value="Genomic_DNA"/>
</dbReference>
<dbReference type="Proteomes" id="UP000654471">
    <property type="component" value="Unassembled WGS sequence"/>
</dbReference>
<feature type="compositionally biased region" description="Basic and acidic residues" evidence="1">
    <location>
        <begin position="248"/>
        <end position="259"/>
    </location>
</feature>
<sequence>MYRSREWLYERIRRDRGADPTVSARVLAQRYRLSRNTAAKGWASPVPLKRNQPPRKSVLEPVVGFFDAMLREDLKAPQKQRHTIDRIWQRLAVEHSGKAVHRACADASQGAPLPADGRHDCGIDPTPTVQRNSRFMVRQCYHWVPARCIGTQVRAKLRANELLVDDGRHVVARHPRLIRRYTYHDVLDHSLEVLLVTPRVFAGTAALALSPAESGFIALASRPASSAARSASAAGPGQVRPAPQAGDQHGHEEGHEHLSPAKTVPATEDTEAGAENQVPPRQMPLPETSPEDTMTDDACRGLRLPIIRERFEELERRATAAASNALFSEWDHMCIDARPCPAIAERLAFQGTLVPTGTDSYRLKATETEHQATRRT</sequence>
<evidence type="ECO:0000313" key="2">
    <source>
        <dbReference type="EMBL" id="GGU96123.1"/>
    </source>
</evidence>
<evidence type="ECO:0008006" key="4">
    <source>
        <dbReference type="Google" id="ProtNLM"/>
    </source>
</evidence>
<comment type="caution">
    <text evidence="2">The sequence shown here is derived from an EMBL/GenBank/DDBJ whole genome shotgun (WGS) entry which is preliminary data.</text>
</comment>
<protein>
    <recommendedName>
        <fullName evidence="4">Transposase</fullName>
    </recommendedName>
</protein>
<organism evidence="2 3">
    <name type="scientific">Streptomyces albospinus</name>
    <dbReference type="NCBI Taxonomy" id="285515"/>
    <lineage>
        <taxon>Bacteria</taxon>
        <taxon>Bacillati</taxon>
        <taxon>Actinomycetota</taxon>
        <taxon>Actinomycetes</taxon>
        <taxon>Kitasatosporales</taxon>
        <taxon>Streptomycetaceae</taxon>
        <taxon>Streptomyces</taxon>
    </lineage>
</organism>
<reference evidence="3" key="1">
    <citation type="journal article" date="2019" name="Int. J. Syst. Evol. Microbiol.">
        <title>The Global Catalogue of Microorganisms (GCM) 10K type strain sequencing project: providing services to taxonomists for standard genome sequencing and annotation.</title>
        <authorList>
            <consortium name="The Broad Institute Genomics Platform"/>
            <consortium name="The Broad Institute Genome Sequencing Center for Infectious Disease"/>
            <person name="Wu L."/>
            <person name="Ma J."/>
        </authorList>
    </citation>
    <scope>NUCLEOTIDE SEQUENCE [LARGE SCALE GENOMIC DNA]</scope>
    <source>
        <strain evidence="3">JCM 3399</strain>
    </source>
</reference>
<evidence type="ECO:0000256" key="1">
    <source>
        <dbReference type="SAM" id="MobiDB-lite"/>
    </source>
</evidence>
<proteinExistence type="predicted"/>
<keyword evidence="3" id="KW-1185">Reference proteome</keyword>
<evidence type="ECO:0000313" key="3">
    <source>
        <dbReference type="Proteomes" id="UP000654471"/>
    </source>
</evidence>
<feature type="region of interest" description="Disordered" evidence="1">
    <location>
        <begin position="228"/>
        <end position="297"/>
    </location>
</feature>
<gene>
    <name evidence="2" type="ORF">GCM10010211_74070</name>
</gene>